<proteinExistence type="predicted"/>
<dbReference type="EMBL" id="GBRH01208995">
    <property type="protein sequence ID" value="JAD88900.1"/>
    <property type="molecule type" value="Transcribed_RNA"/>
</dbReference>
<accession>A0A0A9DTA8</accession>
<evidence type="ECO:0000313" key="1">
    <source>
        <dbReference type="EMBL" id="JAD88900.1"/>
    </source>
</evidence>
<dbReference type="AlphaFoldDB" id="A0A0A9DTA8"/>
<protein>
    <submittedName>
        <fullName evidence="1">Uncharacterized protein</fullName>
    </submittedName>
</protein>
<reference evidence="1" key="2">
    <citation type="journal article" date="2015" name="Data Brief">
        <title>Shoot transcriptome of the giant reed, Arundo donax.</title>
        <authorList>
            <person name="Barrero R.A."/>
            <person name="Guerrero F.D."/>
            <person name="Moolhuijzen P."/>
            <person name="Goolsby J.A."/>
            <person name="Tidwell J."/>
            <person name="Bellgard S.E."/>
            <person name="Bellgard M.I."/>
        </authorList>
    </citation>
    <scope>NUCLEOTIDE SEQUENCE</scope>
    <source>
        <tissue evidence="1">Shoot tissue taken approximately 20 cm above the soil surface</tissue>
    </source>
</reference>
<sequence>MSQTSIWFWVLTLRRTPCPSANRRNLDGSGAGDWSSACVLSRPNSLIWPFLVATARTWRTGS</sequence>
<reference evidence="1" key="1">
    <citation type="submission" date="2014-09" db="EMBL/GenBank/DDBJ databases">
        <authorList>
            <person name="Magalhaes I.L.F."/>
            <person name="Oliveira U."/>
            <person name="Santos F.R."/>
            <person name="Vidigal T.H.D.A."/>
            <person name="Brescovit A.D."/>
            <person name="Santos A.J."/>
        </authorList>
    </citation>
    <scope>NUCLEOTIDE SEQUENCE</scope>
    <source>
        <tissue evidence="1">Shoot tissue taken approximately 20 cm above the soil surface</tissue>
    </source>
</reference>
<name>A0A0A9DTA8_ARUDO</name>
<organism evidence="1">
    <name type="scientific">Arundo donax</name>
    <name type="common">Giant reed</name>
    <name type="synonym">Donax arundinaceus</name>
    <dbReference type="NCBI Taxonomy" id="35708"/>
    <lineage>
        <taxon>Eukaryota</taxon>
        <taxon>Viridiplantae</taxon>
        <taxon>Streptophyta</taxon>
        <taxon>Embryophyta</taxon>
        <taxon>Tracheophyta</taxon>
        <taxon>Spermatophyta</taxon>
        <taxon>Magnoliopsida</taxon>
        <taxon>Liliopsida</taxon>
        <taxon>Poales</taxon>
        <taxon>Poaceae</taxon>
        <taxon>PACMAD clade</taxon>
        <taxon>Arundinoideae</taxon>
        <taxon>Arundineae</taxon>
        <taxon>Arundo</taxon>
    </lineage>
</organism>